<gene>
    <name evidence="2" type="primary">Ubr3</name>
    <name evidence="2" type="ORF">SNAT2548_LOCUS12719</name>
</gene>
<organism evidence="2 3">
    <name type="scientific">Symbiodinium natans</name>
    <dbReference type="NCBI Taxonomy" id="878477"/>
    <lineage>
        <taxon>Eukaryota</taxon>
        <taxon>Sar</taxon>
        <taxon>Alveolata</taxon>
        <taxon>Dinophyceae</taxon>
        <taxon>Suessiales</taxon>
        <taxon>Symbiodiniaceae</taxon>
        <taxon>Symbiodinium</taxon>
    </lineage>
</organism>
<feature type="compositionally biased region" description="Pro residues" evidence="1">
    <location>
        <begin position="772"/>
        <end position="783"/>
    </location>
</feature>
<feature type="non-terminal residue" evidence="2">
    <location>
        <position position="1"/>
    </location>
</feature>
<dbReference type="InterPro" id="IPR043502">
    <property type="entry name" value="DNA/RNA_pol_sf"/>
</dbReference>
<dbReference type="SUPFAM" id="SSF56672">
    <property type="entry name" value="DNA/RNA polymerases"/>
    <property type="match status" value="1"/>
</dbReference>
<dbReference type="OrthoDB" id="440078at2759"/>
<dbReference type="InterPro" id="IPR052055">
    <property type="entry name" value="Hepadnavirus_pol/RT"/>
</dbReference>
<dbReference type="PANTHER" id="PTHR33050:SF7">
    <property type="entry name" value="RIBONUCLEASE H"/>
    <property type="match status" value="1"/>
</dbReference>
<sequence>DRAPSTLKKHLSGWRRWLIFCRASGVQAGRPSCPDVLDFLEALAEGASSDRGARRSGAARGVIYALRFIAHKLLLEALDGILRGPVVISWLSAQKWQRRAPSEALPLPLFAVCELEQAALIGEEAADRFLVGCFLVMLWAGLRFSDAQRIDLSSILCAGGSLRGWCWRSKTCPTGFAWGCQLAGATGNDWAQQLGEALLDVHTESPDRDFLLGYEKGPMPYSTALAHFRRCLVKYTSLTVEDARKFTLHSLKTTLLTWGLQLQVGVEERAAQGHHRLRNSSGCVEKYRRDDVLPALRCQRSVIKAVRAGWVPCTALARGIVAVPEKDPGALLVQRCEPGEMESDTETEDEDDGSDASSMLAADCDELDTDSVQSDALSAASDAENEVLLEAGPWILNLVSGWYHRAVRREPSTRAAASEEAQYGKACRPGGELGDRYEVRTKDPGMEGFSPLIELPALRNLSCFCFGPMTVWKKQMVDAGVSEKMADLVVKLGYDSEELFCGAFVDQAAFESWLVKLRSKAGDTELERLDDVEWATHPVAARLRVFWKKCQKLPLLALQPRGPDGGVSTASLALMPVQSASRLTPSDRERLRRKLEADYTSVVVTAETMPALCYLQAIHQQKQDKLWEWLPWRRILSEEQLLEVKARRSRATPDSQPDEWDLDLVGAALRVQHTLETRAHAFAMVDACHLHSWTVYVKKFMHLYAKKPMENFRPPTVLEAEAADRSVLEEVFQLCFSGHSLSDALAHVVVDRDMLRHVLVERPKAGKVEKVPLPPSPLPPLPRRPGLGNGKRRPSEAPRAPGKRLRNGECWDWVDGKCSSKMCRFKHECAVCGDKSHHAAVFMGASHRRHTLTESTLRKASSRFRLKDGGGVWSDADWMSPRSSDFLWELRRFWMERIAEWGLVPRLLAHVTQAEPLPLLRDDEVDVLRQDVVAFLRSRGWQCTARVAEGQPFTLGIWDALLGYLQDCDADLPDILQKGVPTGILSDIPASGVWHPVDRPERPCLELLVHDEPWASATDDSDCLMRLVQADIDAGFAEWLPGGFPEAKARFGAKCAAGKLGVVKKEGSDPRLVGDSSVSNANLLCRILEKVELPSLFDVSEFLSRYQDEAWTAFSLDVAKAHKRIRIDPAERGFSIFVAVDKQGRKHWFVYNTAHFGASWAGYWWARAAGAFVRCAHVLLHDSHFLVIYVDDLLALFPRHRAPFLACLCIMLATSMGVPISWRKLQLADSLRWIGWDICLGRRPVATLPLDKRAVLLAVLQPLRSPGASINRRDLRKLVGRLCWFTAGLRWLRPWLAMWFHALAKPKLRLQCLDREQIEEVAGALDDTMLVSWPCATSDVQAGWRVLEASNRAVDCRRDLLTARLRNGRVWVKFSEASDSGTVVLSSDEARVASFFLDVVKANVPVQLATTAGISGAAAADAFAEGDQAGLGGWWIEPGEHIHPRNIRYFAISLRLRDLPAWFLKPLEKGDRNLQPLIAAFEALAQLVLLECRCLSLPRTGDVGWLAMRQECDNMGVVGASAKGMSLKEPLASVLQSAGLFCAEHGLDLRITHVAGVRNKWADALSRGYAVDAEFWDMLDERRRVRPDWRRLLELGRCPVMPRGL</sequence>
<accession>A0A812LWP5</accession>
<proteinExistence type="predicted"/>
<keyword evidence="3" id="KW-1185">Reference proteome</keyword>
<dbReference type="SUPFAM" id="SSF56349">
    <property type="entry name" value="DNA breaking-rejoining enzymes"/>
    <property type="match status" value="1"/>
</dbReference>
<dbReference type="PANTHER" id="PTHR33050">
    <property type="entry name" value="REVERSE TRANSCRIPTASE DOMAIN-CONTAINING PROTEIN"/>
    <property type="match status" value="1"/>
</dbReference>
<dbReference type="InterPro" id="IPR011010">
    <property type="entry name" value="DNA_brk_join_enz"/>
</dbReference>
<dbReference type="EMBL" id="CAJNDS010001241">
    <property type="protein sequence ID" value="CAE7253239.1"/>
    <property type="molecule type" value="Genomic_DNA"/>
</dbReference>
<evidence type="ECO:0000256" key="1">
    <source>
        <dbReference type="SAM" id="MobiDB-lite"/>
    </source>
</evidence>
<reference evidence="2" key="1">
    <citation type="submission" date="2021-02" db="EMBL/GenBank/DDBJ databases">
        <authorList>
            <person name="Dougan E. K."/>
            <person name="Rhodes N."/>
            <person name="Thang M."/>
            <person name="Chan C."/>
        </authorList>
    </citation>
    <scope>NUCLEOTIDE SEQUENCE</scope>
</reference>
<evidence type="ECO:0000313" key="2">
    <source>
        <dbReference type="EMBL" id="CAE7253239.1"/>
    </source>
</evidence>
<feature type="region of interest" description="Disordered" evidence="1">
    <location>
        <begin position="768"/>
        <end position="803"/>
    </location>
</feature>
<protein>
    <submittedName>
        <fullName evidence="2">Ubr3 protein</fullName>
    </submittedName>
</protein>
<comment type="caution">
    <text evidence="2">The sequence shown here is derived from an EMBL/GenBank/DDBJ whole genome shotgun (WGS) entry which is preliminary data.</text>
</comment>
<name>A0A812LWP5_9DINO</name>
<evidence type="ECO:0000313" key="3">
    <source>
        <dbReference type="Proteomes" id="UP000604046"/>
    </source>
</evidence>
<dbReference type="Proteomes" id="UP000604046">
    <property type="component" value="Unassembled WGS sequence"/>
</dbReference>
<dbReference type="GO" id="GO:0003677">
    <property type="term" value="F:DNA binding"/>
    <property type="evidence" value="ECO:0007669"/>
    <property type="project" value="InterPro"/>
</dbReference>